<protein>
    <recommendedName>
        <fullName evidence="5">HhH-GPD domain-containing protein</fullName>
    </recommendedName>
</protein>
<dbReference type="SMART" id="SM00478">
    <property type="entry name" value="ENDO3c"/>
    <property type="match status" value="1"/>
</dbReference>
<organism evidence="6 7">
    <name type="scientific">Candidatus Raymondbacteria bacterium RIFOXYD12_FULL_49_13</name>
    <dbReference type="NCBI Taxonomy" id="1817890"/>
    <lineage>
        <taxon>Bacteria</taxon>
        <taxon>Raymondiibacteriota</taxon>
    </lineage>
</organism>
<dbReference type="GO" id="GO:0003824">
    <property type="term" value="F:catalytic activity"/>
    <property type="evidence" value="ECO:0007669"/>
    <property type="project" value="InterPro"/>
</dbReference>
<dbReference type="InterPro" id="IPR023170">
    <property type="entry name" value="HhH_base_excis_C"/>
</dbReference>
<dbReference type="PANTHER" id="PTHR10359">
    <property type="entry name" value="A/G-SPECIFIC ADENINE GLYCOSYLASE/ENDONUCLEASE III"/>
    <property type="match status" value="1"/>
</dbReference>
<dbReference type="GO" id="GO:0051539">
    <property type="term" value="F:4 iron, 4 sulfur cluster binding"/>
    <property type="evidence" value="ECO:0007669"/>
    <property type="project" value="UniProtKB-KW"/>
</dbReference>
<keyword evidence="4" id="KW-0411">Iron-sulfur</keyword>
<keyword evidence="1" id="KW-0004">4Fe-4S</keyword>
<name>A0A1F7FD71_UNCRA</name>
<accession>A0A1F7FD71</accession>
<dbReference type="InterPro" id="IPR003265">
    <property type="entry name" value="HhH-GPD_domain"/>
</dbReference>
<dbReference type="GO" id="GO:0006284">
    <property type="term" value="P:base-excision repair"/>
    <property type="evidence" value="ECO:0007669"/>
    <property type="project" value="InterPro"/>
</dbReference>
<dbReference type="Gene3D" id="1.10.1670.10">
    <property type="entry name" value="Helix-hairpin-Helix base-excision DNA repair enzymes (C-terminal)"/>
    <property type="match status" value="1"/>
</dbReference>
<dbReference type="Gene3D" id="1.10.340.30">
    <property type="entry name" value="Hypothetical protein, domain 2"/>
    <property type="match status" value="1"/>
</dbReference>
<dbReference type="InterPro" id="IPR011257">
    <property type="entry name" value="DNA_glycosylase"/>
</dbReference>
<proteinExistence type="predicted"/>
<dbReference type="PIRSF" id="PIRSF001435">
    <property type="entry name" value="Nth"/>
    <property type="match status" value="1"/>
</dbReference>
<evidence type="ECO:0000256" key="1">
    <source>
        <dbReference type="ARBA" id="ARBA00022485"/>
    </source>
</evidence>
<comment type="caution">
    <text evidence="6">The sequence shown here is derived from an EMBL/GenBank/DDBJ whole genome shotgun (WGS) entry which is preliminary data.</text>
</comment>
<dbReference type="SUPFAM" id="SSF48150">
    <property type="entry name" value="DNA-glycosylase"/>
    <property type="match status" value="1"/>
</dbReference>
<evidence type="ECO:0000313" key="6">
    <source>
        <dbReference type="EMBL" id="OGK04635.1"/>
    </source>
</evidence>
<sequence>MATIPGIYRLLNAWYGDCGWWPGHSRLEIIIGAILTQNTAWSNVEKAIASLKQYRLLSLARLRVILCARLARHIRPSGYFNQKSKRIKNFITFLDTRYRGSLRVMAAAPTADLREQLLCINGIGPETADSILLYACDKPVFVVDAYTRRIFSRMGLLKEDETYDAIQRFFEKRMRSDIRVYNQYHALIVNVGKDFCRKLDPRCGTCPLGKECAWQG</sequence>
<reference evidence="6 7" key="1">
    <citation type="journal article" date="2016" name="Nat. Commun.">
        <title>Thousands of microbial genomes shed light on interconnected biogeochemical processes in an aquifer system.</title>
        <authorList>
            <person name="Anantharaman K."/>
            <person name="Brown C.T."/>
            <person name="Hug L.A."/>
            <person name="Sharon I."/>
            <person name="Castelle C.J."/>
            <person name="Probst A.J."/>
            <person name="Thomas B.C."/>
            <person name="Singh A."/>
            <person name="Wilkins M.J."/>
            <person name="Karaoz U."/>
            <person name="Brodie E.L."/>
            <person name="Williams K.H."/>
            <person name="Hubbard S.S."/>
            <person name="Banfield J.F."/>
        </authorList>
    </citation>
    <scope>NUCLEOTIDE SEQUENCE [LARGE SCALE GENOMIC DNA]</scope>
</reference>
<dbReference type="CDD" id="cd00056">
    <property type="entry name" value="ENDO3c"/>
    <property type="match status" value="1"/>
</dbReference>
<evidence type="ECO:0000259" key="5">
    <source>
        <dbReference type="SMART" id="SM00478"/>
    </source>
</evidence>
<dbReference type="Pfam" id="PF00730">
    <property type="entry name" value="HhH-GPD"/>
    <property type="match status" value="1"/>
</dbReference>
<gene>
    <name evidence="6" type="ORF">A2519_20880</name>
</gene>
<dbReference type="PANTHER" id="PTHR10359:SF19">
    <property type="entry name" value="DNA REPAIR GLYCOSYLASE MJ1434-RELATED"/>
    <property type="match status" value="1"/>
</dbReference>
<dbReference type="EMBL" id="MFYX01000067">
    <property type="protein sequence ID" value="OGK04635.1"/>
    <property type="molecule type" value="Genomic_DNA"/>
</dbReference>
<evidence type="ECO:0000313" key="7">
    <source>
        <dbReference type="Proteomes" id="UP000179243"/>
    </source>
</evidence>
<keyword evidence="2" id="KW-0479">Metal-binding</keyword>
<dbReference type="Proteomes" id="UP000179243">
    <property type="component" value="Unassembled WGS sequence"/>
</dbReference>
<keyword evidence="3" id="KW-0408">Iron</keyword>
<dbReference type="AlphaFoldDB" id="A0A1F7FD71"/>
<evidence type="ECO:0000256" key="3">
    <source>
        <dbReference type="ARBA" id="ARBA00023004"/>
    </source>
</evidence>
<evidence type="ECO:0000256" key="4">
    <source>
        <dbReference type="ARBA" id="ARBA00023014"/>
    </source>
</evidence>
<feature type="domain" description="HhH-GPD" evidence="5">
    <location>
        <begin position="35"/>
        <end position="194"/>
    </location>
</feature>
<dbReference type="GO" id="GO:0046872">
    <property type="term" value="F:metal ion binding"/>
    <property type="evidence" value="ECO:0007669"/>
    <property type="project" value="UniProtKB-KW"/>
</dbReference>
<evidence type="ECO:0000256" key="2">
    <source>
        <dbReference type="ARBA" id="ARBA00022723"/>
    </source>
</evidence>